<dbReference type="PANTHER" id="PTHR23416">
    <property type="entry name" value="SIALIC ACID SYNTHASE-RELATED"/>
    <property type="match status" value="1"/>
</dbReference>
<keyword evidence="3" id="KW-0677">Repeat</keyword>
<dbReference type="InterPro" id="IPR018357">
    <property type="entry name" value="Hexapep_transf_CS"/>
</dbReference>
<dbReference type="InterPro" id="IPR051159">
    <property type="entry name" value="Hexapeptide_acetyltransf"/>
</dbReference>
<dbReference type="EMBL" id="JAFICZ010000001">
    <property type="protein sequence ID" value="MBP1295781.1"/>
    <property type="molecule type" value="Genomic_DNA"/>
</dbReference>
<dbReference type="Proteomes" id="UP000673383">
    <property type="component" value="Unassembled WGS sequence"/>
</dbReference>
<dbReference type="InterPro" id="IPR011004">
    <property type="entry name" value="Trimer_LpxA-like_sf"/>
</dbReference>
<dbReference type="PANTHER" id="PTHR23416:SF23">
    <property type="entry name" value="ACETYLTRANSFERASE C18B11.09C-RELATED"/>
    <property type="match status" value="1"/>
</dbReference>
<dbReference type="CDD" id="cd04647">
    <property type="entry name" value="LbH_MAT_like"/>
    <property type="match status" value="1"/>
</dbReference>
<keyword evidence="4" id="KW-0012">Acyltransferase</keyword>
<comment type="similarity">
    <text evidence="1">Belongs to the transferase hexapeptide repeat family.</text>
</comment>
<dbReference type="RefSeq" id="WP_172647614.1">
    <property type="nucleotide sequence ID" value="NZ_JAFICZ010000001.1"/>
</dbReference>
<dbReference type="InterPro" id="IPR001451">
    <property type="entry name" value="Hexapep"/>
</dbReference>
<keyword evidence="2 5" id="KW-0808">Transferase</keyword>
<dbReference type="AlphaFoldDB" id="A0A8I1YCI2"/>
<protein>
    <submittedName>
        <fullName evidence="5">Acetyltransferase-like isoleucine patch superfamily enzyme</fullName>
    </submittedName>
</protein>
<proteinExistence type="inferred from homology"/>
<dbReference type="Gene3D" id="2.160.10.10">
    <property type="entry name" value="Hexapeptide repeat proteins"/>
    <property type="match status" value="1"/>
</dbReference>
<name>A0A8I1YCI2_BRAEL</name>
<evidence type="ECO:0000256" key="3">
    <source>
        <dbReference type="ARBA" id="ARBA00022737"/>
    </source>
</evidence>
<accession>A0A8I1YCI2</accession>
<reference evidence="5" key="1">
    <citation type="submission" date="2021-02" db="EMBL/GenBank/DDBJ databases">
        <title>Genomic Encyclopedia of Type Strains, Phase IV (KMG-V): Genome sequencing to study the core and pangenomes of soil and plant-associated prokaryotes.</title>
        <authorList>
            <person name="Whitman W."/>
        </authorList>
    </citation>
    <scope>NUCLEOTIDE SEQUENCE</scope>
    <source>
        <strain evidence="5">USDA 406</strain>
    </source>
</reference>
<dbReference type="GO" id="GO:0008374">
    <property type="term" value="F:O-acyltransferase activity"/>
    <property type="evidence" value="ECO:0007669"/>
    <property type="project" value="TreeGrafter"/>
</dbReference>
<dbReference type="Pfam" id="PF00132">
    <property type="entry name" value="Hexapep"/>
    <property type="match status" value="1"/>
</dbReference>
<organism evidence="5 6">
    <name type="scientific">Bradyrhizobium elkanii</name>
    <dbReference type="NCBI Taxonomy" id="29448"/>
    <lineage>
        <taxon>Bacteria</taxon>
        <taxon>Pseudomonadati</taxon>
        <taxon>Pseudomonadota</taxon>
        <taxon>Alphaproteobacteria</taxon>
        <taxon>Hyphomicrobiales</taxon>
        <taxon>Nitrobacteraceae</taxon>
        <taxon>Bradyrhizobium</taxon>
    </lineage>
</organism>
<dbReference type="SUPFAM" id="SSF51161">
    <property type="entry name" value="Trimeric LpxA-like enzymes"/>
    <property type="match status" value="1"/>
</dbReference>
<evidence type="ECO:0000313" key="6">
    <source>
        <dbReference type="Proteomes" id="UP000673383"/>
    </source>
</evidence>
<evidence type="ECO:0000256" key="1">
    <source>
        <dbReference type="ARBA" id="ARBA00007274"/>
    </source>
</evidence>
<gene>
    <name evidence="5" type="ORF">JOH49_005534</name>
</gene>
<evidence type="ECO:0000313" key="5">
    <source>
        <dbReference type="EMBL" id="MBP1295781.1"/>
    </source>
</evidence>
<dbReference type="GO" id="GO:0005829">
    <property type="term" value="C:cytosol"/>
    <property type="evidence" value="ECO:0007669"/>
    <property type="project" value="TreeGrafter"/>
</dbReference>
<sequence>MNLDYCLQRLVGRATCRLGAGAKLMRTARIRNIRCDSDRIVVGDNSIIRGELMTFAHGGEIRIGEWCYVGEGTRIWSATSIEIGNRVLISHSANVFDNLTHPLRAAERHKQVQQIFTRGHPNDISLDESPVKICDDAWIGAGAMVLRGVTVGQGAIVAAGAVVTRDVAAFSIVAGNPAVLVRELGPDER</sequence>
<evidence type="ECO:0000256" key="2">
    <source>
        <dbReference type="ARBA" id="ARBA00022679"/>
    </source>
</evidence>
<comment type="caution">
    <text evidence="5">The sequence shown here is derived from an EMBL/GenBank/DDBJ whole genome shotgun (WGS) entry which is preliminary data.</text>
</comment>
<dbReference type="PROSITE" id="PS00101">
    <property type="entry name" value="HEXAPEP_TRANSFERASES"/>
    <property type="match status" value="1"/>
</dbReference>
<evidence type="ECO:0000256" key="4">
    <source>
        <dbReference type="ARBA" id="ARBA00023315"/>
    </source>
</evidence>